<reference evidence="1" key="1">
    <citation type="journal article" date="2015" name="Nature">
        <title>Complex archaea that bridge the gap between prokaryotes and eukaryotes.</title>
        <authorList>
            <person name="Spang A."/>
            <person name="Saw J.H."/>
            <person name="Jorgensen S.L."/>
            <person name="Zaremba-Niedzwiedzka K."/>
            <person name="Martijn J."/>
            <person name="Lind A.E."/>
            <person name="van Eijk R."/>
            <person name="Schleper C."/>
            <person name="Guy L."/>
            <person name="Ettema T.J."/>
        </authorList>
    </citation>
    <scope>NUCLEOTIDE SEQUENCE</scope>
</reference>
<dbReference type="AlphaFoldDB" id="A0A0F9QBH0"/>
<name>A0A0F9QBH0_9ZZZZ</name>
<protein>
    <submittedName>
        <fullName evidence="1">Uncharacterized protein</fullName>
    </submittedName>
</protein>
<comment type="caution">
    <text evidence="1">The sequence shown here is derived from an EMBL/GenBank/DDBJ whole genome shotgun (WGS) entry which is preliminary data.</text>
</comment>
<sequence length="143" mass="17669">METSKTKKHIYSEDCTCEQCSEMWRKELMKAVERGERKLKNKYIKWLRQINDLHNNERLIFIKWLSQKNNSFSYGHMGDYFNYIYYKYRNLPYPKNLKFEIELHLIMIHISAMFFYNKIKDRNEKVDFYNIITELPLSKINNM</sequence>
<organism evidence="1">
    <name type="scientific">marine sediment metagenome</name>
    <dbReference type="NCBI Taxonomy" id="412755"/>
    <lineage>
        <taxon>unclassified sequences</taxon>
        <taxon>metagenomes</taxon>
        <taxon>ecological metagenomes</taxon>
    </lineage>
</organism>
<accession>A0A0F9QBH0</accession>
<gene>
    <name evidence="1" type="ORF">LCGC14_0794340</name>
</gene>
<proteinExistence type="predicted"/>
<evidence type="ECO:0000313" key="1">
    <source>
        <dbReference type="EMBL" id="KKN34387.1"/>
    </source>
</evidence>
<dbReference type="EMBL" id="LAZR01002109">
    <property type="protein sequence ID" value="KKN34387.1"/>
    <property type="molecule type" value="Genomic_DNA"/>
</dbReference>